<dbReference type="EMBL" id="JABXXO010000008">
    <property type="protein sequence ID" value="KAF7771635.1"/>
    <property type="molecule type" value="Genomic_DNA"/>
</dbReference>
<evidence type="ECO:0000256" key="6">
    <source>
        <dbReference type="ARBA" id="ARBA00022741"/>
    </source>
</evidence>
<sequence length="1071" mass="117152">MSFLTPNALRTMPWSLLLLVLSSTWVTAQRNQSVLDRQLDNGTSLPTALSLDYALAPGRCPPCFNCLLPAFTCGQYGQCNKFNGQCECPPGWSGIDCLTPQCDSLADRDHRRPRREGESCQCKDGWGGVNCNVCQNDNACAGFPIPEVSSLLDGDNGGNMTCYKGGETVFSNHQMCNVTNRKILDMLPDRPPQVTFSCDRQDSTCSFQFWTAEVESFYCALEGCTSETQPGYDTNTTIYACDKIKCSCVTGRFLCGESGSIDIGDFLKEEIRGPAQFSCKTGNGCKFEEPAMNDLIDSVFGDSYITLQCEGGECLHYSQVPGYVRPPKPRNNLWLALSSSGAIVIVLLSSAVLWYAGRVGKGGDFGKIRLPEAETAKLMSDHVPTSLYFSGISYSLGDRTIIDNISGNVKSGQVMAIMGASGAGKSTFLDILARKNKRGVVTGSMLVNGREVKDSEFKKVAGFVDQEDTLMSTLTVYETVLYSALLRLPRDMSFEAKKFRTLETMNELGILDIKDSRIGDSGTRSISGGEKRRVSIACELVTSPSILFLDEPTSGLDSFNAFNVVECLVSLARDYNRTVVFTIHQPRSNIVALFDQLVVLGAGKLVYSGVYSKCPEYFTSIGYPCPTGFNIADYLIDLTMQASMERKDNGNSRSSVLASSSATSPAGDEEQGLPVAPHSAALSVRSNISANGIPEDTDESVVSSTGDYLRKKTSQIVNAVSSFASHRGPDASITPKLASLVQSYVDSTIAADIKAEGEEIARQASLATTRDSASGQLPDVAEETSLLRGRKRASWGTQFRILSGRAFKNLYRDPALLAAHYLSAIGLAVLCGLFYHNITNDIAGFQNRLGLFFFTLALFGFSCLSSLGLFANERILFMRERSNGYYSTFTYFSSKILFDILPLRLVPPLMFGGIVYGLVGLVPTVAGFWKFLLALVLFNLTTASVVLLLSIVFDSISVASLVGTLVMLFNLMFTGLLINRDTVPVAFRWLHTISFFHAAFESLAVNELRYLQLKEVKYGVELDVPAATILSTFGLRAQSYWWPNISLLGIFFAVFTIGSFMYLHFFVKERR</sequence>
<evidence type="ECO:0000256" key="12">
    <source>
        <dbReference type="ARBA" id="ARBA00023180"/>
    </source>
</evidence>
<dbReference type="InterPro" id="IPR002049">
    <property type="entry name" value="LE_dom"/>
</dbReference>
<dbReference type="SUPFAM" id="SSF52540">
    <property type="entry name" value="P-loop containing nucleoside triphosphate hydrolases"/>
    <property type="match status" value="1"/>
</dbReference>
<feature type="transmembrane region" description="Helical" evidence="14">
    <location>
        <begin position="333"/>
        <end position="357"/>
    </location>
</feature>
<comment type="caution">
    <text evidence="17">The sequence shown here is derived from an EMBL/GenBank/DDBJ whole genome shotgun (WGS) entry which is preliminary data.</text>
</comment>
<dbReference type="PROSITE" id="PS00022">
    <property type="entry name" value="EGF_1"/>
    <property type="match status" value="1"/>
</dbReference>
<evidence type="ECO:0000256" key="4">
    <source>
        <dbReference type="ARBA" id="ARBA00022692"/>
    </source>
</evidence>
<feature type="transmembrane region" description="Helical" evidence="14">
    <location>
        <begin position="905"/>
        <end position="925"/>
    </location>
</feature>
<dbReference type="InterPro" id="IPR003593">
    <property type="entry name" value="AAA+_ATPase"/>
</dbReference>
<comment type="similarity">
    <text evidence="2">Belongs to the ABC transporter superfamily. ABCG family. Eye pigment precursor importer (TC 3.A.1.204) subfamily.</text>
</comment>
<evidence type="ECO:0000256" key="8">
    <source>
        <dbReference type="ARBA" id="ARBA00022840"/>
    </source>
</evidence>
<dbReference type="Gene3D" id="3.40.50.300">
    <property type="entry name" value="P-loop containing nucleotide triphosphate hydrolases"/>
    <property type="match status" value="1"/>
</dbReference>
<dbReference type="InterPro" id="IPR003439">
    <property type="entry name" value="ABC_transporter-like_ATP-bd"/>
</dbReference>
<keyword evidence="7" id="KW-0256">Endoplasmic reticulum</keyword>
<dbReference type="InterPro" id="IPR013111">
    <property type="entry name" value="EGF_extracell"/>
</dbReference>
<dbReference type="InterPro" id="IPR043926">
    <property type="entry name" value="ABCG_dom"/>
</dbReference>
<dbReference type="Pfam" id="PF07974">
    <property type="entry name" value="EGF_2"/>
    <property type="match status" value="1"/>
</dbReference>
<keyword evidence="6" id="KW-0547">Nucleotide-binding</keyword>
<dbReference type="PROSITE" id="PS50893">
    <property type="entry name" value="ABC_TRANSPORTER_2"/>
    <property type="match status" value="1"/>
</dbReference>
<dbReference type="GO" id="GO:0005524">
    <property type="term" value="F:ATP binding"/>
    <property type="evidence" value="ECO:0007669"/>
    <property type="project" value="UniProtKB-KW"/>
</dbReference>
<evidence type="ECO:0000313" key="17">
    <source>
        <dbReference type="EMBL" id="KAF7771635.1"/>
    </source>
</evidence>
<dbReference type="CDD" id="cd00055">
    <property type="entry name" value="EGF_Lam"/>
    <property type="match status" value="1"/>
</dbReference>
<comment type="subcellular location">
    <subcellularLocation>
        <location evidence="1">Endoplasmic reticulum membrane</location>
        <topology evidence="1">Multi-pass membrane protein</topology>
    </subcellularLocation>
</comment>
<feature type="transmembrane region" description="Helical" evidence="14">
    <location>
        <begin position="958"/>
        <end position="978"/>
    </location>
</feature>
<evidence type="ECO:0000259" key="16">
    <source>
        <dbReference type="PROSITE" id="PS50893"/>
    </source>
</evidence>
<evidence type="ECO:0000256" key="3">
    <source>
        <dbReference type="ARBA" id="ARBA00022448"/>
    </source>
</evidence>
<feature type="compositionally biased region" description="Low complexity" evidence="13">
    <location>
        <begin position="652"/>
        <end position="666"/>
    </location>
</feature>
<feature type="transmembrane region" description="Helical" evidence="14">
    <location>
        <begin position="931"/>
        <end position="951"/>
    </location>
</feature>
<feature type="transmembrane region" description="Helical" evidence="14">
    <location>
        <begin position="815"/>
        <end position="838"/>
    </location>
</feature>
<feature type="region of interest" description="Disordered" evidence="13">
    <location>
        <begin position="647"/>
        <end position="673"/>
    </location>
</feature>
<organism evidence="17 18">
    <name type="scientific">Agaricus bisporus var. burnettii</name>
    <dbReference type="NCBI Taxonomy" id="192524"/>
    <lineage>
        <taxon>Eukaryota</taxon>
        <taxon>Fungi</taxon>
        <taxon>Dikarya</taxon>
        <taxon>Basidiomycota</taxon>
        <taxon>Agaricomycotina</taxon>
        <taxon>Agaricomycetes</taxon>
        <taxon>Agaricomycetidae</taxon>
        <taxon>Agaricales</taxon>
        <taxon>Agaricineae</taxon>
        <taxon>Agaricaceae</taxon>
        <taxon>Agaricus</taxon>
    </lineage>
</organism>
<evidence type="ECO:0000256" key="11">
    <source>
        <dbReference type="ARBA" id="ARBA00023157"/>
    </source>
</evidence>
<feature type="transmembrane region" description="Helical" evidence="14">
    <location>
        <begin position="850"/>
        <end position="871"/>
    </location>
</feature>
<dbReference type="Pfam" id="PF01061">
    <property type="entry name" value="ABC2_membrane"/>
    <property type="match status" value="1"/>
</dbReference>
<evidence type="ECO:0000256" key="2">
    <source>
        <dbReference type="ARBA" id="ARBA00005814"/>
    </source>
</evidence>
<evidence type="ECO:0000256" key="14">
    <source>
        <dbReference type="SAM" id="Phobius"/>
    </source>
</evidence>
<dbReference type="InterPro" id="IPR027417">
    <property type="entry name" value="P-loop_NTPase"/>
</dbReference>
<dbReference type="Pfam" id="PF00005">
    <property type="entry name" value="ABC_tran"/>
    <property type="match status" value="1"/>
</dbReference>
<dbReference type="InterPro" id="IPR017871">
    <property type="entry name" value="ABC_transporter-like_CS"/>
</dbReference>
<dbReference type="GO" id="GO:0140359">
    <property type="term" value="F:ABC-type transporter activity"/>
    <property type="evidence" value="ECO:0007669"/>
    <property type="project" value="InterPro"/>
</dbReference>
<evidence type="ECO:0000256" key="7">
    <source>
        <dbReference type="ARBA" id="ARBA00022824"/>
    </source>
</evidence>
<keyword evidence="11" id="KW-1015">Disulfide bond</keyword>
<dbReference type="SMART" id="SM00382">
    <property type="entry name" value="AAA"/>
    <property type="match status" value="1"/>
</dbReference>
<keyword evidence="4 14" id="KW-0812">Transmembrane</keyword>
<dbReference type="PANTHER" id="PTHR48041:SF2">
    <property type="entry name" value="ATP-DEPENDENT PERMEASE-RELATED"/>
    <property type="match status" value="1"/>
</dbReference>
<feature type="chain" id="PRO_5034687356" description="ABC transporter domain-containing protein" evidence="15">
    <location>
        <begin position="29"/>
        <end position="1071"/>
    </location>
</feature>
<evidence type="ECO:0000256" key="13">
    <source>
        <dbReference type="SAM" id="MobiDB-lite"/>
    </source>
</evidence>
<dbReference type="PANTHER" id="PTHR48041">
    <property type="entry name" value="ABC TRANSPORTER G FAMILY MEMBER 28"/>
    <property type="match status" value="1"/>
</dbReference>
<dbReference type="GO" id="GO:0005789">
    <property type="term" value="C:endoplasmic reticulum membrane"/>
    <property type="evidence" value="ECO:0007669"/>
    <property type="project" value="UniProtKB-SubCell"/>
</dbReference>
<dbReference type="AlphaFoldDB" id="A0A8H7F0Y0"/>
<dbReference type="Pfam" id="PF19055">
    <property type="entry name" value="ABC2_membrane_7"/>
    <property type="match status" value="1"/>
</dbReference>
<evidence type="ECO:0000256" key="5">
    <source>
        <dbReference type="ARBA" id="ARBA00022729"/>
    </source>
</evidence>
<feature type="signal peptide" evidence="15">
    <location>
        <begin position="1"/>
        <end position="28"/>
    </location>
</feature>
<accession>A0A8H7F0Y0</accession>
<evidence type="ECO:0000256" key="1">
    <source>
        <dbReference type="ARBA" id="ARBA00004477"/>
    </source>
</evidence>
<keyword evidence="3" id="KW-0813">Transport</keyword>
<dbReference type="PROSITE" id="PS01186">
    <property type="entry name" value="EGF_2"/>
    <property type="match status" value="1"/>
</dbReference>
<reference evidence="17 18" key="1">
    <citation type="journal article" name="Sci. Rep.">
        <title>Telomere-to-telomere assembled and centromere annotated genomes of the two main subspecies of the button mushroom Agaricus bisporus reveal especially polymorphic chromosome ends.</title>
        <authorList>
            <person name="Sonnenberg A.S.M."/>
            <person name="Sedaghat-Telgerd N."/>
            <person name="Lavrijssen B."/>
            <person name="Ohm R.A."/>
            <person name="Hendrickx P.M."/>
            <person name="Scholtmeijer K."/>
            <person name="Baars J.J.P."/>
            <person name="van Peer A."/>
        </authorList>
    </citation>
    <scope>NUCLEOTIDE SEQUENCE [LARGE SCALE GENOMIC DNA]</scope>
    <source>
        <strain evidence="17 18">H119_p4</strain>
    </source>
</reference>
<dbReference type="CDD" id="cd03213">
    <property type="entry name" value="ABCG_EPDR"/>
    <property type="match status" value="1"/>
</dbReference>
<dbReference type="InterPro" id="IPR013525">
    <property type="entry name" value="ABC2_TM"/>
</dbReference>
<dbReference type="Proteomes" id="UP000629468">
    <property type="component" value="Unassembled WGS sequence"/>
</dbReference>
<dbReference type="FunFam" id="3.40.50.300:FF:000702">
    <property type="entry name" value="ABC transporter (Adp1)"/>
    <property type="match status" value="1"/>
</dbReference>
<keyword evidence="9 14" id="KW-1133">Transmembrane helix</keyword>
<keyword evidence="10 14" id="KW-0472">Membrane</keyword>
<dbReference type="GO" id="GO:0016887">
    <property type="term" value="F:ATP hydrolysis activity"/>
    <property type="evidence" value="ECO:0007669"/>
    <property type="project" value="InterPro"/>
</dbReference>
<feature type="transmembrane region" description="Helical" evidence="14">
    <location>
        <begin position="1045"/>
        <end position="1067"/>
    </location>
</feature>
<evidence type="ECO:0000313" key="18">
    <source>
        <dbReference type="Proteomes" id="UP000629468"/>
    </source>
</evidence>
<protein>
    <recommendedName>
        <fullName evidence="16">ABC transporter domain-containing protein</fullName>
    </recommendedName>
</protein>
<dbReference type="PROSITE" id="PS00211">
    <property type="entry name" value="ABC_TRANSPORTER_1"/>
    <property type="match status" value="1"/>
</dbReference>
<dbReference type="InterPro" id="IPR000742">
    <property type="entry name" value="EGF"/>
</dbReference>
<evidence type="ECO:0000256" key="9">
    <source>
        <dbReference type="ARBA" id="ARBA00022989"/>
    </source>
</evidence>
<feature type="domain" description="ABC transporter" evidence="16">
    <location>
        <begin position="387"/>
        <end position="627"/>
    </location>
</feature>
<dbReference type="InterPro" id="IPR050352">
    <property type="entry name" value="ABCG_transporters"/>
</dbReference>
<proteinExistence type="inferred from homology"/>
<name>A0A8H7F0Y0_AGABI</name>
<keyword evidence="8" id="KW-0067">ATP-binding</keyword>
<gene>
    <name evidence="17" type="ORF">Agabi119p4_5946</name>
</gene>
<evidence type="ECO:0000256" key="15">
    <source>
        <dbReference type="SAM" id="SignalP"/>
    </source>
</evidence>
<evidence type="ECO:0000256" key="10">
    <source>
        <dbReference type="ARBA" id="ARBA00023136"/>
    </source>
</evidence>
<keyword evidence="5 15" id="KW-0732">Signal</keyword>
<keyword evidence="12" id="KW-0325">Glycoprotein</keyword>